<gene>
    <name evidence="3" type="ORF">HTY61_19200</name>
</gene>
<organism evidence="3 4">
    <name type="scientific">Oricola thermophila</name>
    <dbReference type="NCBI Taxonomy" id="2742145"/>
    <lineage>
        <taxon>Bacteria</taxon>
        <taxon>Pseudomonadati</taxon>
        <taxon>Pseudomonadota</taxon>
        <taxon>Alphaproteobacteria</taxon>
        <taxon>Hyphomicrobiales</taxon>
        <taxon>Ahrensiaceae</taxon>
        <taxon>Oricola</taxon>
    </lineage>
</organism>
<dbReference type="CDD" id="cd01014">
    <property type="entry name" value="nicotinamidase_related"/>
    <property type="match status" value="1"/>
</dbReference>
<dbReference type="SUPFAM" id="SSF52499">
    <property type="entry name" value="Isochorismatase-like hydrolases"/>
    <property type="match status" value="1"/>
</dbReference>
<evidence type="ECO:0000313" key="4">
    <source>
        <dbReference type="Proteomes" id="UP000509367"/>
    </source>
</evidence>
<dbReference type="PANTHER" id="PTHR43540:SF15">
    <property type="entry name" value="BLR5631 PROTEIN"/>
    <property type="match status" value="1"/>
</dbReference>
<keyword evidence="1 3" id="KW-0378">Hydrolase</keyword>
<proteinExistence type="predicted"/>
<keyword evidence="4" id="KW-1185">Reference proteome</keyword>
<dbReference type="PANTHER" id="PTHR43540">
    <property type="entry name" value="PEROXYUREIDOACRYLATE/UREIDOACRYLATE AMIDOHYDROLASE-RELATED"/>
    <property type="match status" value="1"/>
</dbReference>
<dbReference type="InterPro" id="IPR050272">
    <property type="entry name" value="Isochorismatase-like_hydrls"/>
</dbReference>
<evidence type="ECO:0000256" key="1">
    <source>
        <dbReference type="ARBA" id="ARBA00022801"/>
    </source>
</evidence>
<sequence>MNHPKTLLEMAGADLAPARLDEACLVLIDCQNEYLEGPLALPGVAPAIEASERLLARARASRTPVFHVAHCGGKDGPFDRDAWRGAFIDGIGPLPGETVIEKARPNSFADTGLGPALAKTGRRKLIVAGFMTHMCVSATVRAALDLGYMSTIASDACATRDLPDGSGDVIDAGTVHRVALAELADRFAIVARTTDII</sequence>
<accession>A0A6N1VKV4</accession>
<evidence type="ECO:0000313" key="3">
    <source>
        <dbReference type="EMBL" id="QKV20425.1"/>
    </source>
</evidence>
<dbReference type="EMBL" id="CP054836">
    <property type="protein sequence ID" value="QKV20425.1"/>
    <property type="molecule type" value="Genomic_DNA"/>
</dbReference>
<reference evidence="3 4" key="1">
    <citation type="submission" date="2020-06" db="EMBL/GenBank/DDBJ databases">
        <title>Oricola thermophila sp. nov. isolated from a tidal sediments.</title>
        <authorList>
            <person name="Kwon K.K."/>
            <person name="Yang S.-H."/>
            <person name="Park M.-J."/>
        </authorList>
    </citation>
    <scope>NUCLEOTIDE SEQUENCE [LARGE SCALE GENOMIC DNA]</scope>
    <source>
        <strain evidence="3 4">MEBiC13590</strain>
    </source>
</reference>
<dbReference type="AlphaFoldDB" id="A0A6N1VKV4"/>
<dbReference type="InterPro" id="IPR000868">
    <property type="entry name" value="Isochorismatase-like_dom"/>
</dbReference>
<dbReference type="Proteomes" id="UP000509367">
    <property type="component" value="Chromosome"/>
</dbReference>
<dbReference type="Pfam" id="PF00857">
    <property type="entry name" value="Isochorismatase"/>
    <property type="match status" value="1"/>
</dbReference>
<dbReference type="GO" id="GO:0016787">
    <property type="term" value="F:hydrolase activity"/>
    <property type="evidence" value="ECO:0007669"/>
    <property type="project" value="UniProtKB-KW"/>
</dbReference>
<feature type="domain" description="Isochorismatase-like" evidence="2">
    <location>
        <begin position="24"/>
        <end position="194"/>
    </location>
</feature>
<name>A0A6N1VKV4_9HYPH</name>
<dbReference type="RefSeq" id="WP_175278316.1">
    <property type="nucleotide sequence ID" value="NZ_CP054836.1"/>
</dbReference>
<dbReference type="Gene3D" id="3.40.50.850">
    <property type="entry name" value="Isochorismatase-like"/>
    <property type="match status" value="1"/>
</dbReference>
<protein>
    <submittedName>
        <fullName evidence="3">Cysteine hydrolase</fullName>
    </submittedName>
</protein>
<evidence type="ECO:0000259" key="2">
    <source>
        <dbReference type="Pfam" id="PF00857"/>
    </source>
</evidence>
<dbReference type="InterPro" id="IPR036380">
    <property type="entry name" value="Isochorismatase-like_sf"/>
</dbReference>
<dbReference type="KEGG" id="orm:HTY61_19200"/>